<dbReference type="EMBL" id="CP136600">
    <property type="protein sequence ID" value="WOH38976.1"/>
    <property type="molecule type" value="Genomic_DNA"/>
</dbReference>
<organism evidence="4 5">
    <name type="scientific">Thalassotalea fonticola</name>
    <dbReference type="NCBI Taxonomy" id="3065649"/>
    <lineage>
        <taxon>Bacteria</taxon>
        <taxon>Pseudomonadati</taxon>
        <taxon>Pseudomonadota</taxon>
        <taxon>Gammaproteobacteria</taxon>
        <taxon>Alteromonadales</taxon>
        <taxon>Colwelliaceae</taxon>
        <taxon>Thalassotalea</taxon>
    </lineage>
</organism>
<feature type="transmembrane region" description="Helical" evidence="1">
    <location>
        <begin position="141"/>
        <end position="158"/>
    </location>
</feature>
<feature type="transmembrane region" description="Helical" evidence="1">
    <location>
        <begin position="32"/>
        <end position="51"/>
    </location>
</feature>
<dbReference type="Proteomes" id="UP001301442">
    <property type="component" value="Chromosome"/>
</dbReference>
<feature type="transmembrane region" description="Helical" evidence="1">
    <location>
        <begin position="242"/>
        <end position="262"/>
    </location>
</feature>
<keyword evidence="1" id="KW-0812">Transmembrane</keyword>
<feature type="transmembrane region" description="Helical" evidence="1">
    <location>
        <begin position="220"/>
        <end position="236"/>
    </location>
</feature>
<feature type="transmembrane region" description="Helical" evidence="1">
    <location>
        <begin position="193"/>
        <end position="213"/>
    </location>
</feature>
<dbReference type="InterPro" id="IPR002656">
    <property type="entry name" value="Acyl_transf_3_dom"/>
</dbReference>
<keyword evidence="5" id="KW-1185">Reference proteome</keyword>
<protein>
    <submittedName>
        <fullName evidence="4">Acyltransferase family protein</fullName>
        <ecNumber evidence="4">2.3.1.-</ecNumber>
    </submittedName>
</protein>
<dbReference type="InterPro" id="IPR043968">
    <property type="entry name" value="SGNH"/>
</dbReference>
<dbReference type="EC" id="2.3.1.-" evidence="4"/>
<dbReference type="PANTHER" id="PTHR23028">
    <property type="entry name" value="ACETYLTRANSFERASE"/>
    <property type="match status" value="1"/>
</dbReference>
<dbReference type="RefSeq" id="WP_348397742.1">
    <property type="nucleotide sequence ID" value="NZ_CP136600.1"/>
</dbReference>
<sequence>MKFRNDINGLRAIAVMVVVLFHFKVIGFNGGFIGVDIFFVISGYLMTQIIFSKLSNNNFTLLNFYIDRGARIIPALAVLCLVLIALGWFYLIPSDYEKLGKHIIGAISFISNILFWREAGYFDASSHEKWLLHTWSLSVEWQFYIIYPILISILWGRLSKSSVVKVIVIAFLLSLFTSIFLTRTSPSTAFFLLPSRAWEMLLGAMVFLFPLSLKSNQQRLLNLCGIILICLSVFYFSSTDLWPSYLAILPCLGTALVISSNYGSFFTNNKISEWLGNASYSIYLWHWPIVVGLNQFQLTDDWYWVFFGVVTSIALGGMSYAYIEKPIKTHYKTKKMKPKIHTIITKPSFYFLIVVSIGTVGGYIKFSDGFYFRVNEAVTLANMEKFNTNKSFSKCLIQDSYESSGCLYGSEGKVKLIVLGDSHGLSLISALELGFVQNKIDGKILFLGFAGCPVIENVKFRSFPSSKCGEWSSNQLKKIERDYENIPVVFITRASLALNNQTDSLKITSPGPLVYFSTPKSVVDEQLLIEFKDGYKNTINRLSKNRKVFIVKPIPEYYQDIPLIMARRAMFSDFREISLSEGKYKQRNAIILDLLSLIEVDRNVTLLDPLPLLCKNSTCYSSLSGRPLYSDSDHLSEWGNKFIIPMFSPLFEEILSY</sequence>
<evidence type="ECO:0000259" key="2">
    <source>
        <dbReference type="Pfam" id="PF01757"/>
    </source>
</evidence>
<keyword evidence="1" id="KW-0472">Membrane</keyword>
<feature type="transmembrane region" description="Helical" evidence="1">
    <location>
        <begin position="302"/>
        <end position="323"/>
    </location>
</feature>
<evidence type="ECO:0000259" key="3">
    <source>
        <dbReference type="Pfam" id="PF19040"/>
    </source>
</evidence>
<evidence type="ECO:0000313" key="5">
    <source>
        <dbReference type="Proteomes" id="UP001301442"/>
    </source>
</evidence>
<dbReference type="Pfam" id="PF01757">
    <property type="entry name" value="Acyl_transf_3"/>
    <property type="match status" value="1"/>
</dbReference>
<reference evidence="4 5" key="1">
    <citation type="submission" date="2023-09" db="EMBL/GenBank/DDBJ databases">
        <authorList>
            <person name="Qi X."/>
        </authorList>
    </citation>
    <scope>NUCLEOTIDE SEQUENCE [LARGE SCALE GENOMIC DNA]</scope>
    <source>
        <strain evidence="4 5">S1-1</strain>
    </source>
</reference>
<name>A0ABZ0GUC9_9GAMM</name>
<evidence type="ECO:0000313" key="4">
    <source>
        <dbReference type="EMBL" id="WOH38976.1"/>
    </source>
</evidence>
<feature type="transmembrane region" description="Helical" evidence="1">
    <location>
        <begin position="163"/>
        <end position="181"/>
    </location>
</feature>
<feature type="transmembrane region" description="Helical" evidence="1">
    <location>
        <begin position="343"/>
        <end position="364"/>
    </location>
</feature>
<feature type="transmembrane region" description="Helical" evidence="1">
    <location>
        <begin position="274"/>
        <end position="296"/>
    </location>
</feature>
<dbReference type="PANTHER" id="PTHR23028:SF53">
    <property type="entry name" value="ACYL_TRANSF_3 DOMAIN-CONTAINING PROTEIN"/>
    <property type="match status" value="1"/>
</dbReference>
<feature type="transmembrane region" description="Helical" evidence="1">
    <location>
        <begin position="7"/>
        <end position="26"/>
    </location>
</feature>
<accession>A0ABZ0GUC9</accession>
<dbReference type="GO" id="GO:0016746">
    <property type="term" value="F:acyltransferase activity"/>
    <property type="evidence" value="ECO:0007669"/>
    <property type="project" value="UniProtKB-KW"/>
</dbReference>
<feature type="domain" description="Acyltransferase 3" evidence="2">
    <location>
        <begin position="5"/>
        <end position="315"/>
    </location>
</feature>
<feature type="transmembrane region" description="Helical" evidence="1">
    <location>
        <begin position="72"/>
        <end position="91"/>
    </location>
</feature>
<dbReference type="InterPro" id="IPR050879">
    <property type="entry name" value="Acyltransferase_3"/>
</dbReference>
<evidence type="ECO:0000256" key="1">
    <source>
        <dbReference type="SAM" id="Phobius"/>
    </source>
</evidence>
<gene>
    <name evidence="4" type="ORF">RI844_07080</name>
</gene>
<dbReference type="Pfam" id="PF19040">
    <property type="entry name" value="SGNH"/>
    <property type="match status" value="1"/>
</dbReference>
<proteinExistence type="predicted"/>
<feature type="domain" description="SGNH" evidence="3">
    <location>
        <begin position="395"/>
        <end position="649"/>
    </location>
</feature>
<keyword evidence="1" id="KW-1133">Transmembrane helix</keyword>
<keyword evidence="4" id="KW-0012">Acyltransferase</keyword>
<keyword evidence="4" id="KW-0808">Transferase</keyword>